<name>A0ABU0YSH2_9PROT</name>
<protein>
    <submittedName>
        <fullName evidence="6">LysR substrate-binding domain-containing protein</fullName>
    </submittedName>
</protein>
<reference evidence="7" key="1">
    <citation type="submission" date="2023-08" db="EMBL/GenBank/DDBJ databases">
        <title>Rhodospirillaceae gen. nov., a novel taxon isolated from the Yangtze River Yuezi River estuary sludge.</title>
        <authorList>
            <person name="Ruan L."/>
        </authorList>
    </citation>
    <scope>NUCLEOTIDE SEQUENCE [LARGE SCALE GENOMIC DNA]</scope>
    <source>
        <strain evidence="7">R-7</strain>
    </source>
</reference>
<keyword evidence="2" id="KW-0805">Transcription regulation</keyword>
<evidence type="ECO:0000256" key="2">
    <source>
        <dbReference type="ARBA" id="ARBA00023015"/>
    </source>
</evidence>
<gene>
    <name evidence="6" type="ORF">Q8A70_20850</name>
</gene>
<evidence type="ECO:0000256" key="1">
    <source>
        <dbReference type="ARBA" id="ARBA00009437"/>
    </source>
</evidence>
<dbReference type="SUPFAM" id="SSF46785">
    <property type="entry name" value="Winged helix' DNA-binding domain"/>
    <property type="match status" value="1"/>
</dbReference>
<dbReference type="PRINTS" id="PR00039">
    <property type="entry name" value="HTHLYSR"/>
</dbReference>
<dbReference type="Pfam" id="PF03466">
    <property type="entry name" value="LysR_substrate"/>
    <property type="match status" value="1"/>
</dbReference>
<dbReference type="SUPFAM" id="SSF53850">
    <property type="entry name" value="Periplasmic binding protein-like II"/>
    <property type="match status" value="1"/>
</dbReference>
<keyword evidence="3" id="KW-0238">DNA-binding</keyword>
<evidence type="ECO:0000259" key="5">
    <source>
        <dbReference type="PROSITE" id="PS50931"/>
    </source>
</evidence>
<dbReference type="PROSITE" id="PS50931">
    <property type="entry name" value="HTH_LYSR"/>
    <property type="match status" value="1"/>
</dbReference>
<evidence type="ECO:0000256" key="4">
    <source>
        <dbReference type="ARBA" id="ARBA00023163"/>
    </source>
</evidence>
<dbReference type="PANTHER" id="PTHR30126:SF39">
    <property type="entry name" value="HTH-TYPE TRANSCRIPTIONAL REGULATOR CYSL"/>
    <property type="match status" value="1"/>
</dbReference>
<dbReference type="Pfam" id="PF00126">
    <property type="entry name" value="HTH_1"/>
    <property type="match status" value="1"/>
</dbReference>
<comment type="caution">
    <text evidence="6">The sequence shown here is derived from an EMBL/GenBank/DDBJ whole genome shotgun (WGS) entry which is preliminary data.</text>
</comment>
<dbReference type="Proteomes" id="UP001230156">
    <property type="component" value="Unassembled WGS sequence"/>
</dbReference>
<proteinExistence type="inferred from homology"/>
<feature type="domain" description="HTH lysR-type" evidence="5">
    <location>
        <begin position="1"/>
        <end position="58"/>
    </location>
</feature>
<evidence type="ECO:0000256" key="3">
    <source>
        <dbReference type="ARBA" id="ARBA00023125"/>
    </source>
</evidence>
<keyword evidence="4" id="KW-0804">Transcription</keyword>
<dbReference type="InterPro" id="IPR036388">
    <property type="entry name" value="WH-like_DNA-bd_sf"/>
</dbReference>
<evidence type="ECO:0000313" key="7">
    <source>
        <dbReference type="Proteomes" id="UP001230156"/>
    </source>
</evidence>
<dbReference type="RefSeq" id="WP_379959036.1">
    <property type="nucleotide sequence ID" value="NZ_JAUYVI010000006.1"/>
</dbReference>
<dbReference type="Gene3D" id="1.10.10.10">
    <property type="entry name" value="Winged helix-like DNA-binding domain superfamily/Winged helix DNA-binding domain"/>
    <property type="match status" value="1"/>
</dbReference>
<organism evidence="6 7">
    <name type="scientific">Dongia sedimenti</name>
    <dbReference type="NCBI Taxonomy" id="3064282"/>
    <lineage>
        <taxon>Bacteria</taxon>
        <taxon>Pseudomonadati</taxon>
        <taxon>Pseudomonadota</taxon>
        <taxon>Alphaproteobacteria</taxon>
        <taxon>Rhodospirillales</taxon>
        <taxon>Dongiaceae</taxon>
        <taxon>Dongia</taxon>
    </lineage>
</organism>
<dbReference type="InterPro" id="IPR000847">
    <property type="entry name" value="LysR_HTH_N"/>
</dbReference>
<dbReference type="EMBL" id="JAUYVI010000006">
    <property type="protein sequence ID" value="MDQ7250152.1"/>
    <property type="molecule type" value="Genomic_DNA"/>
</dbReference>
<dbReference type="PANTHER" id="PTHR30126">
    <property type="entry name" value="HTH-TYPE TRANSCRIPTIONAL REGULATOR"/>
    <property type="match status" value="1"/>
</dbReference>
<comment type="similarity">
    <text evidence="1">Belongs to the LysR transcriptional regulatory family.</text>
</comment>
<dbReference type="Gene3D" id="3.40.190.290">
    <property type="match status" value="1"/>
</dbReference>
<dbReference type="InterPro" id="IPR036390">
    <property type="entry name" value="WH_DNA-bd_sf"/>
</dbReference>
<dbReference type="InterPro" id="IPR005119">
    <property type="entry name" value="LysR_subst-bd"/>
</dbReference>
<evidence type="ECO:0000313" key="6">
    <source>
        <dbReference type="EMBL" id="MDQ7250152.1"/>
    </source>
</evidence>
<dbReference type="CDD" id="cd08420">
    <property type="entry name" value="PBP2_CysL_like"/>
    <property type="match status" value="1"/>
</dbReference>
<sequence>MTLEQLRIFVAVAEREHVTRAAEALGLVQSAASAAIAALENEHQVQLFHRIGRRIELTEAGRIFLVEARAVLARAASAELALSELGGLKRGTLSIHASQTIGTYWLPARLARYRKAHPAIDVRLTIGNTTQVTAAVVAGTAELGFIEGEIDEPALAVQSIKGDRLAVVVAAGDAPAKPKKLTPADLLGLDWVLREPGSGTRAEFEAELRRHKIDPAALKVVLELPSNEAVRSAVLAGAGATAISELVVDPGLRYGTLQRLDFALPQRAFHILRHKERYRSRAADALLAIVAAEKGAEKATSL</sequence>
<keyword evidence="7" id="KW-1185">Reference proteome</keyword>
<accession>A0ABU0YSH2</accession>